<evidence type="ECO:0000256" key="1">
    <source>
        <dbReference type="ARBA" id="ARBA00006484"/>
    </source>
</evidence>
<organism evidence="4 5">
    <name type="scientific">Henosepilachna vigintioctopunctata</name>
    <dbReference type="NCBI Taxonomy" id="420089"/>
    <lineage>
        <taxon>Eukaryota</taxon>
        <taxon>Metazoa</taxon>
        <taxon>Ecdysozoa</taxon>
        <taxon>Arthropoda</taxon>
        <taxon>Hexapoda</taxon>
        <taxon>Insecta</taxon>
        <taxon>Pterygota</taxon>
        <taxon>Neoptera</taxon>
        <taxon>Endopterygota</taxon>
        <taxon>Coleoptera</taxon>
        <taxon>Polyphaga</taxon>
        <taxon>Cucujiformia</taxon>
        <taxon>Coccinelloidea</taxon>
        <taxon>Coccinellidae</taxon>
        <taxon>Epilachninae</taxon>
        <taxon>Epilachnini</taxon>
        <taxon>Henosepilachna</taxon>
    </lineage>
</organism>
<reference evidence="4 5" key="1">
    <citation type="submission" date="2023-03" db="EMBL/GenBank/DDBJ databases">
        <title>Genome insight into feeding habits of ladybird beetles.</title>
        <authorList>
            <person name="Li H.-S."/>
            <person name="Huang Y.-H."/>
            <person name="Pang H."/>
        </authorList>
    </citation>
    <scope>NUCLEOTIDE SEQUENCE [LARGE SCALE GENOMIC DNA]</scope>
    <source>
        <strain evidence="4">SYSU_2023b</strain>
        <tissue evidence="4">Whole body</tissue>
    </source>
</reference>
<accession>A0AAW1THF7</accession>
<dbReference type="FunFam" id="3.40.50.720:FF:000047">
    <property type="entry name" value="NADP-dependent L-serine/L-allo-threonine dehydrogenase"/>
    <property type="match status" value="1"/>
</dbReference>
<dbReference type="Proteomes" id="UP001431783">
    <property type="component" value="Unassembled WGS sequence"/>
</dbReference>
<comment type="caution">
    <text evidence="4">The sequence shown here is derived from an EMBL/GenBank/DDBJ whole genome shotgun (WGS) entry which is preliminary data.</text>
</comment>
<dbReference type="PRINTS" id="PR00081">
    <property type="entry name" value="GDHRDH"/>
</dbReference>
<evidence type="ECO:0000313" key="4">
    <source>
        <dbReference type="EMBL" id="KAK9869637.1"/>
    </source>
</evidence>
<dbReference type="SUPFAM" id="SSF51735">
    <property type="entry name" value="NAD(P)-binding Rossmann-fold domains"/>
    <property type="match status" value="1"/>
</dbReference>
<gene>
    <name evidence="4" type="ORF">WA026_003382</name>
</gene>
<keyword evidence="5" id="KW-1185">Reference proteome</keyword>
<dbReference type="PANTHER" id="PTHR43115:SF4">
    <property type="entry name" value="DEHYDROGENASE_REDUCTASE SDR FAMILY MEMBER 11"/>
    <property type="match status" value="1"/>
</dbReference>
<evidence type="ECO:0000313" key="5">
    <source>
        <dbReference type="Proteomes" id="UP001431783"/>
    </source>
</evidence>
<protein>
    <recommendedName>
        <fullName evidence="6">Farnesol dehydrogenase</fullName>
    </recommendedName>
</protein>
<proteinExistence type="inferred from homology"/>
<dbReference type="InterPro" id="IPR002347">
    <property type="entry name" value="SDR_fam"/>
</dbReference>
<comment type="similarity">
    <text evidence="1 3">Belongs to the short-chain dehydrogenases/reductases (SDR) family.</text>
</comment>
<dbReference type="InterPro" id="IPR036291">
    <property type="entry name" value="NAD(P)-bd_dom_sf"/>
</dbReference>
<dbReference type="GO" id="GO:0016616">
    <property type="term" value="F:oxidoreductase activity, acting on the CH-OH group of donors, NAD or NADP as acceptor"/>
    <property type="evidence" value="ECO:0007669"/>
    <property type="project" value="UniProtKB-ARBA"/>
</dbReference>
<keyword evidence="2" id="KW-0560">Oxidoreductase</keyword>
<evidence type="ECO:0008006" key="6">
    <source>
        <dbReference type="Google" id="ProtNLM"/>
    </source>
</evidence>
<evidence type="ECO:0000256" key="2">
    <source>
        <dbReference type="ARBA" id="ARBA00023002"/>
    </source>
</evidence>
<dbReference type="Pfam" id="PF00106">
    <property type="entry name" value="adh_short"/>
    <property type="match status" value="1"/>
</dbReference>
<dbReference type="PANTHER" id="PTHR43115">
    <property type="entry name" value="DEHYDROGENASE/REDUCTASE SDR FAMILY MEMBER 11"/>
    <property type="match status" value="1"/>
</dbReference>
<dbReference type="AlphaFoldDB" id="A0AAW1THF7"/>
<evidence type="ECO:0000256" key="3">
    <source>
        <dbReference type="RuleBase" id="RU000363"/>
    </source>
</evidence>
<dbReference type="PRINTS" id="PR00080">
    <property type="entry name" value="SDRFAMILY"/>
</dbReference>
<sequence>MVHSMAKWMGKVAVVTGASEGIGAAIAERLVENGMKVIGLARRVELIEENAKKLTGKSGELHGIKVDVRNTQEILEVFELIEEKFGPIHVLVNSAGIAKNTSLSDGDIEAWKAVLDVNVLGLCVATKAALSSMKKNAIDGHIIHLNSISGHYVPKLSNPHLNMYPASKHAVTALTESLRLELSSSGSKIKVTSISPGFVRTNIMETAGWNGLGDSLTALKAEDIAEATVYVLSTPLHVQIHELIISPMEPVV</sequence>
<dbReference type="Gene3D" id="3.40.50.720">
    <property type="entry name" value="NAD(P)-binding Rossmann-like Domain"/>
    <property type="match status" value="1"/>
</dbReference>
<dbReference type="EMBL" id="JARQZJ010000001">
    <property type="protein sequence ID" value="KAK9869637.1"/>
    <property type="molecule type" value="Genomic_DNA"/>
</dbReference>
<name>A0AAW1THF7_9CUCU</name>